<evidence type="ECO:0000313" key="2">
    <source>
        <dbReference type="Proteomes" id="UP001321477"/>
    </source>
</evidence>
<keyword evidence="2" id="KW-1185">Reference proteome</keyword>
<accession>A0ABN6YG41</accession>
<protein>
    <recommendedName>
        <fullName evidence="3">Secreted protein</fullName>
    </recommendedName>
</protein>
<evidence type="ECO:0000313" key="1">
    <source>
        <dbReference type="EMBL" id="BDZ54905.1"/>
    </source>
</evidence>
<evidence type="ECO:0008006" key="3">
    <source>
        <dbReference type="Google" id="ProtNLM"/>
    </source>
</evidence>
<sequence length="61" mass="6872">MSTPFGTTRMRARMLLGSCAAVRAASHALTQTMRSALPKTRRASNREYVRISSLWMKMAVR</sequence>
<dbReference type="EMBL" id="AP027734">
    <property type="protein sequence ID" value="BDZ54905.1"/>
    <property type="molecule type" value="Genomic_DNA"/>
</dbReference>
<reference evidence="2" key="1">
    <citation type="journal article" date="2019" name="Int. J. Syst. Evol. Microbiol.">
        <title>The Global Catalogue of Microorganisms (GCM) 10K type strain sequencing project: providing services to taxonomists for standard genome sequencing and annotation.</title>
        <authorList>
            <consortium name="The Broad Institute Genomics Platform"/>
            <consortium name="The Broad Institute Genome Sequencing Center for Infectious Disease"/>
            <person name="Wu L."/>
            <person name="Ma J."/>
        </authorList>
    </citation>
    <scope>NUCLEOTIDE SEQUENCE [LARGE SCALE GENOMIC DNA]</scope>
    <source>
        <strain evidence="2">NBRC 109019</strain>
    </source>
</reference>
<name>A0ABN6YG41_9MICO</name>
<gene>
    <name evidence="1" type="ORF">GCM10025870_19780</name>
</gene>
<dbReference type="Proteomes" id="UP001321477">
    <property type="component" value="Chromosome"/>
</dbReference>
<proteinExistence type="predicted"/>
<organism evidence="1 2">
    <name type="scientific">Agromyces marinus</name>
    <dbReference type="NCBI Taxonomy" id="1389020"/>
    <lineage>
        <taxon>Bacteria</taxon>
        <taxon>Bacillati</taxon>
        <taxon>Actinomycetota</taxon>
        <taxon>Actinomycetes</taxon>
        <taxon>Micrococcales</taxon>
        <taxon>Microbacteriaceae</taxon>
        <taxon>Agromyces</taxon>
    </lineage>
</organism>